<accession>A0ACD5H0X1</accession>
<dbReference type="Proteomes" id="UP000095472">
    <property type="component" value="Chromosome"/>
</dbReference>
<dbReference type="EMBL" id="CP182909">
    <property type="protein sequence ID" value="XPM66486.1"/>
    <property type="molecule type" value="Genomic_DNA"/>
</dbReference>
<keyword evidence="2" id="KW-1185">Reference proteome</keyword>
<gene>
    <name evidence="1" type="ORF">BH720_014955</name>
</gene>
<protein>
    <submittedName>
        <fullName evidence="1">Uncharacterized protein</fullName>
    </submittedName>
</protein>
<organism evidence="1 2">
    <name type="scientific">Desertifilum tharense IPPAS B-1220</name>
    <dbReference type="NCBI Taxonomy" id="1781255"/>
    <lineage>
        <taxon>Bacteria</taxon>
        <taxon>Bacillati</taxon>
        <taxon>Cyanobacteriota</taxon>
        <taxon>Cyanophyceae</taxon>
        <taxon>Desertifilales</taxon>
        <taxon>Desertifilaceae</taxon>
        <taxon>Desertifilum</taxon>
    </lineage>
</organism>
<proteinExistence type="predicted"/>
<reference evidence="1 2" key="1">
    <citation type="journal article" date="2016" name="Genome Announc.">
        <title>Draft Genome Sequence of the Thermotolerant Cyanobacterium Desertifilum sp. IPPAS B-1220.</title>
        <authorList>
            <person name="Mironov K.S."/>
            <person name="Sinetova M.A."/>
            <person name="Bolatkhan K."/>
            <person name="Zayadan B.K."/>
            <person name="Ustinova V.V."/>
            <person name="Kupriyanova E.V."/>
            <person name="Skrypnik A.N."/>
            <person name="Gogoleva N.E."/>
            <person name="Gogolev Y.V."/>
            <person name="Los D.A."/>
        </authorList>
    </citation>
    <scope>NUCLEOTIDE SEQUENCE [LARGE SCALE GENOMIC DNA]</scope>
    <source>
        <strain evidence="1 2">IPPAS B-1220</strain>
    </source>
</reference>
<evidence type="ECO:0000313" key="2">
    <source>
        <dbReference type="Proteomes" id="UP000095472"/>
    </source>
</evidence>
<evidence type="ECO:0000313" key="1">
    <source>
        <dbReference type="EMBL" id="XPM66486.1"/>
    </source>
</evidence>
<sequence>MQFNAPTQTPSGQIRVQGSGHQWQFSQTGALELIPVADRLAVQPGRTLALAGREITLEGAI</sequence>
<name>A0ACD5H0X1_9CYAN</name>